<accession>A0A517N055</accession>
<evidence type="ECO:0000313" key="2">
    <source>
        <dbReference type="EMBL" id="QDT00511.1"/>
    </source>
</evidence>
<sequence length="1039" mass="115028">MVVGVYFYTHMDDEIRRKVEVVLAEKFPQLQVNVGGARLIEGQGIAIYDLHLEEAASGKRENHLLSVDELLLECNASLPQLLQGIPDVRRVVVRRPRCWLRRDPSGRLNVEAFFPLTATTVKRPPIVIEGASIAFSDLAKPNLKPLTVRDINLTIAGANAGASTPQAVVKVNGTLSGTQLRQARLRAWINPVDGNYRAELGVDEFQFDEDLLAWLVAHAPQNARDMNLGCQASGVIEVSGNAQAVGQVRVAADLQVVSGHAEHPRLPRPLTNLQCRVKLAEGQIEVSDFHAQCGPAAIAASARRNGFAPSAPTSIAARVVQLPLDKSLRNVLPLLLQEQWEKHQPTGLVDATLQATFDGQHWSPTATLTGSELAFESDKFPYRLTDGSGTILVTPRQGDRPMRLDIDMTGQGGGQPIHIVGQIFDPKPAARGWVKITGENVEIEKRMIAALPPKSREVITSLHPAGKMNFLWRIDRQQDGQLPRTSLQLNLVDLSVKYDKFPYPLSGISGTVQAEDDRWTFRDIVSNGRRQIRCQGYLQPVAVGSALSLRFTGEQVPLDDNLYEAFDEDVQNAWTELRPRGHVDFMADVDYRTGQGKPRIRAEIRPRAETASLRPRFFDYLMEDVSGVITYDEGAITLNDVRARHARTKVLTNGNGFFSPNGQWQMQLVGLTVDKVAVGRTLLTALPAKLSKLIDSLHPTGSFRIDNGVLSFEKSASAMAPIKTDWDFQLTCQQTDLQCGIDLHNLHGTVRLMGASDEQRNYSAGELDLDSVMFEGVQFTNVKGPIWVDDSQCLFGRRAASQNGQPPRPVTASAYDGRIAADAMVTFYGLPRYEAEANLVGVDLKRLTVERFGSTEEMKGKVDANVKIGGQGRSQHQLTGSGDVRIRDAEIYESPVLLRVLKTLRSGKTDKSAFNEGHIRFRLDGRHVTLQQLDFYGDVVNLKGKGYTNFDQDLKLVFHAEVGRTDYQLPFVKNLVKTTNQQILQLYVDGTMSNPIVQKQAFPGINQLLDQIQSDFEAPPPQRTQQAQRPQSPRLPSTR</sequence>
<dbReference type="InterPro" id="IPR052894">
    <property type="entry name" value="AsmA-related"/>
</dbReference>
<protein>
    <submittedName>
        <fullName evidence="2">Uncharacterized protein</fullName>
    </submittedName>
</protein>
<dbReference type="AlphaFoldDB" id="A0A517N055"/>
<gene>
    <name evidence="2" type="ORF">HG15A2_38490</name>
</gene>
<feature type="compositionally biased region" description="Low complexity" evidence="1">
    <location>
        <begin position="1023"/>
        <end position="1039"/>
    </location>
</feature>
<keyword evidence="3" id="KW-1185">Reference proteome</keyword>
<dbReference type="PANTHER" id="PTHR30441">
    <property type="entry name" value="DUF748 DOMAIN-CONTAINING PROTEIN"/>
    <property type="match status" value="1"/>
</dbReference>
<dbReference type="KEGG" id="amob:HG15A2_38490"/>
<evidence type="ECO:0000313" key="3">
    <source>
        <dbReference type="Proteomes" id="UP000319852"/>
    </source>
</evidence>
<dbReference type="GO" id="GO:0005886">
    <property type="term" value="C:plasma membrane"/>
    <property type="evidence" value="ECO:0007669"/>
    <property type="project" value="TreeGrafter"/>
</dbReference>
<proteinExistence type="predicted"/>
<dbReference type="GO" id="GO:0090313">
    <property type="term" value="P:regulation of protein targeting to membrane"/>
    <property type="evidence" value="ECO:0007669"/>
    <property type="project" value="TreeGrafter"/>
</dbReference>
<dbReference type="EMBL" id="CP036263">
    <property type="protein sequence ID" value="QDT00511.1"/>
    <property type="molecule type" value="Genomic_DNA"/>
</dbReference>
<reference evidence="2 3" key="1">
    <citation type="submission" date="2019-02" db="EMBL/GenBank/DDBJ databases">
        <title>Deep-cultivation of Planctomycetes and their phenomic and genomic characterization uncovers novel biology.</title>
        <authorList>
            <person name="Wiegand S."/>
            <person name="Jogler M."/>
            <person name="Boedeker C."/>
            <person name="Pinto D."/>
            <person name="Vollmers J."/>
            <person name="Rivas-Marin E."/>
            <person name="Kohn T."/>
            <person name="Peeters S.H."/>
            <person name="Heuer A."/>
            <person name="Rast P."/>
            <person name="Oberbeckmann S."/>
            <person name="Bunk B."/>
            <person name="Jeske O."/>
            <person name="Meyerdierks A."/>
            <person name="Storesund J.E."/>
            <person name="Kallscheuer N."/>
            <person name="Luecker S."/>
            <person name="Lage O.M."/>
            <person name="Pohl T."/>
            <person name="Merkel B.J."/>
            <person name="Hornburger P."/>
            <person name="Mueller R.-W."/>
            <person name="Bruemmer F."/>
            <person name="Labrenz M."/>
            <person name="Spormann A.M."/>
            <person name="Op den Camp H."/>
            <person name="Overmann J."/>
            <person name="Amann R."/>
            <person name="Jetten M.S.M."/>
            <person name="Mascher T."/>
            <person name="Medema M.H."/>
            <person name="Devos D.P."/>
            <person name="Kaster A.-K."/>
            <person name="Ovreas L."/>
            <person name="Rohde M."/>
            <person name="Galperin M.Y."/>
            <person name="Jogler C."/>
        </authorList>
    </citation>
    <scope>NUCLEOTIDE SEQUENCE [LARGE SCALE GENOMIC DNA]</scope>
    <source>
        <strain evidence="2 3">HG15A2</strain>
    </source>
</reference>
<feature type="region of interest" description="Disordered" evidence="1">
    <location>
        <begin position="1014"/>
        <end position="1039"/>
    </location>
</feature>
<dbReference type="PANTHER" id="PTHR30441:SF8">
    <property type="entry name" value="DUF748 DOMAIN-CONTAINING PROTEIN"/>
    <property type="match status" value="1"/>
</dbReference>
<name>A0A517N055_9BACT</name>
<dbReference type="Proteomes" id="UP000319852">
    <property type="component" value="Chromosome"/>
</dbReference>
<organism evidence="2 3">
    <name type="scientific">Adhaeretor mobilis</name>
    <dbReference type="NCBI Taxonomy" id="1930276"/>
    <lineage>
        <taxon>Bacteria</taxon>
        <taxon>Pseudomonadati</taxon>
        <taxon>Planctomycetota</taxon>
        <taxon>Planctomycetia</taxon>
        <taxon>Pirellulales</taxon>
        <taxon>Lacipirellulaceae</taxon>
        <taxon>Adhaeretor</taxon>
    </lineage>
</organism>
<evidence type="ECO:0000256" key="1">
    <source>
        <dbReference type="SAM" id="MobiDB-lite"/>
    </source>
</evidence>